<evidence type="ECO:0000313" key="7">
    <source>
        <dbReference type="Proteomes" id="UP001187531"/>
    </source>
</evidence>
<gene>
    <name evidence="6" type="ORF">QYM36_005225</name>
</gene>
<evidence type="ECO:0000256" key="2">
    <source>
        <dbReference type="SAM" id="Phobius"/>
    </source>
</evidence>
<protein>
    <submittedName>
        <fullName evidence="6">Uncharacterized protein</fullName>
    </submittedName>
</protein>
<dbReference type="PANTHER" id="PTHR47327">
    <property type="entry name" value="FI18240P1-RELATED"/>
    <property type="match status" value="1"/>
</dbReference>
<dbReference type="SMART" id="SM00241">
    <property type="entry name" value="ZP"/>
    <property type="match status" value="1"/>
</dbReference>
<dbReference type="InterPro" id="IPR056953">
    <property type="entry name" value="CUT_N"/>
</dbReference>
<feature type="chain" id="PRO_5041691504" evidence="3">
    <location>
        <begin position="21"/>
        <end position="725"/>
    </location>
</feature>
<dbReference type="InterPro" id="IPR052774">
    <property type="entry name" value="Celegans_DevNeuronal_Protein"/>
</dbReference>
<dbReference type="SUPFAM" id="SSF57414">
    <property type="entry name" value="Hairpin loop containing domain-like"/>
    <property type="match status" value="2"/>
</dbReference>
<keyword evidence="2" id="KW-1133">Transmembrane helix</keyword>
<dbReference type="PROSITE" id="PS51034">
    <property type="entry name" value="ZP_2"/>
    <property type="match status" value="1"/>
</dbReference>
<dbReference type="EMBL" id="JAVRJZ010000008">
    <property type="protein sequence ID" value="KAK2719667.1"/>
    <property type="molecule type" value="Genomic_DNA"/>
</dbReference>
<dbReference type="Pfam" id="PF00024">
    <property type="entry name" value="PAN_1"/>
    <property type="match status" value="3"/>
</dbReference>
<keyword evidence="2" id="KW-0472">Membrane</keyword>
<comment type="caution">
    <text evidence="6">The sequence shown here is derived from an EMBL/GenBank/DDBJ whole genome shotgun (WGS) entry which is preliminary data.</text>
</comment>
<dbReference type="InterPro" id="IPR003609">
    <property type="entry name" value="Pan_app"/>
</dbReference>
<accession>A0AA88L7D9</accession>
<dbReference type="CDD" id="cd01099">
    <property type="entry name" value="PAN_AP_HGF"/>
    <property type="match status" value="2"/>
</dbReference>
<keyword evidence="2" id="KW-0812">Transmembrane</keyword>
<feature type="domain" description="Apple" evidence="4">
    <location>
        <begin position="26"/>
        <end position="110"/>
    </location>
</feature>
<dbReference type="PANTHER" id="PTHR47327:SF2">
    <property type="entry name" value="FI18240P1-RELATED"/>
    <property type="match status" value="1"/>
</dbReference>
<dbReference type="GO" id="GO:0009653">
    <property type="term" value="P:anatomical structure morphogenesis"/>
    <property type="evidence" value="ECO:0007669"/>
    <property type="project" value="TreeGrafter"/>
</dbReference>
<dbReference type="Pfam" id="PF25057">
    <property type="entry name" value="CUT_N"/>
    <property type="match status" value="1"/>
</dbReference>
<feature type="domain" description="Apple" evidence="4">
    <location>
        <begin position="265"/>
        <end position="346"/>
    </location>
</feature>
<organism evidence="6 7">
    <name type="scientific">Artemia franciscana</name>
    <name type="common">Brine shrimp</name>
    <name type="synonym">Artemia sanfranciscana</name>
    <dbReference type="NCBI Taxonomy" id="6661"/>
    <lineage>
        <taxon>Eukaryota</taxon>
        <taxon>Metazoa</taxon>
        <taxon>Ecdysozoa</taxon>
        <taxon>Arthropoda</taxon>
        <taxon>Crustacea</taxon>
        <taxon>Branchiopoda</taxon>
        <taxon>Anostraca</taxon>
        <taxon>Artemiidae</taxon>
        <taxon>Artemia</taxon>
    </lineage>
</organism>
<evidence type="ECO:0000259" key="5">
    <source>
        <dbReference type="PROSITE" id="PS51034"/>
    </source>
</evidence>
<keyword evidence="3" id="KW-0732">Signal</keyword>
<evidence type="ECO:0000259" key="4">
    <source>
        <dbReference type="PROSITE" id="PS50948"/>
    </source>
</evidence>
<evidence type="ECO:0000256" key="3">
    <source>
        <dbReference type="SAM" id="SignalP"/>
    </source>
</evidence>
<evidence type="ECO:0000313" key="6">
    <source>
        <dbReference type="EMBL" id="KAK2719667.1"/>
    </source>
</evidence>
<feature type="signal peptide" evidence="3">
    <location>
        <begin position="1"/>
        <end position="20"/>
    </location>
</feature>
<evidence type="ECO:0000256" key="1">
    <source>
        <dbReference type="SAM" id="MobiDB-lite"/>
    </source>
</evidence>
<dbReference type="Gene3D" id="3.50.4.10">
    <property type="entry name" value="Hepatocyte Growth Factor"/>
    <property type="match status" value="2"/>
</dbReference>
<sequence>MAIKPLRLLVTALLIGNAFGQSARNCPDNRVSFELVTGYVYSAPSDLLDSQPGVLMLTDCINSCMQNRTCQSINYETGLCVLFGSSADEEPGALTVSQFPVFTIYVQKNCLGARPDGPVALPVISTTRGQSSIQTTVNTFFADATEEATEPITEDTSPQVRRRKKQGRSEMPSCDRAWSFERVLGYELRAAAKKTVRVASRQDCEEVCLRETDFECRSANFNTNTQECSTSDMDRHTMSGMGAFRVNDAIDYLENNCVDDPVKLCEFQKFDGRILKTVDSVFQDVPSLDECRQLCLSAPYRCHSFDFNDTGDNVCRLSHHAIATLTHIQEPFLEINGASTYELSSCYNVTIDCRSGDMVAKIKTSKVFNGKIYAKGNPTACVNDVTASLEFELRMGFRDLECGVRQDSPGRYSNDVILQHHDRIVTSADLGLSVHCQYDLGNKSVSNQVDLKIDGDITPALTEEAIVESPNVIMRVTTKIGDDTKSAQVGDQLDLRFEIMDLNSPYEIFVRDLVAMDGAGTSEILLIDDRGCPTDHLIMSPINKSPETPKHLVSEFEAFKFPTTDMVQFRALVTPCLPACEPVQCDIIDFIGEVRNVESYGRRKREVRERRSSQKEELLVVQQLRIFDKFVPDSQTDSFQYLDNNNSTALLNPAVFVRDQGNNYCVNMMGLVIAGALFLIAQVVIVGAFSYIWAKRKNSKHVESLSDFTTSSVAQLYDSGYVRRS</sequence>
<dbReference type="InterPro" id="IPR001507">
    <property type="entry name" value="ZP_dom"/>
</dbReference>
<dbReference type="AlphaFoldDB" id="A0AA88L7D9"/>
<dbReference type="Proteomes" id="UP001187531">
    <property type="component" value="Unassembled WGS sequence"/>
</dbReference>
<feature type="transmembrane region" description="Helical" evidence="2">
    <location>
        <begin position="668"/>
        <end position="694"/>
    </location>
</feature>
<name>A0AA88L7D9_ARTSF</name>
<feature type="domain" description="ZP" evidence="5">
    <location>
        <begin position="352"/>
        <end position="592"/>
    </location>
</feature>
<keyword evidence="7" id="KW-1185">Reference proteome</keyword>
<reference evidence="6" key="1">
    <citation type="submission" date="2023-07" db="EMBL/GenBank/DDBJ databases">
        <title>Chromosome-level genome assembly of Artemia franciscana.</title>
        <authorList>
            <person name="Jo E."/>
        </authorList>
    </citation>
    <scope>NUCLEOTIDE SEQUENCE</scope>
    <source>
        <tissue evidence="6">Whole body</tissue>
    </source>
</reference>
<proteinExistence type="predicted"/>
<dbReference type="SMART" id="SM00473">
    <property type="entry name" value="PAN_AP"/>
    <property type="match status" value="3"/>
</dbReference>
<dbReference type="PROSITE" id="PS50948">
    <property type="entry name" value="PAN"/>
    <property type="match status" value="3"/>
</dbReference>
<feature type="region of interest" description="Disordered" evidence="1">
    <location>
        <begin position="148"/>
        <end position="168"/>
    </location>
</feature>
<feature type="domain" description="Apple" evidence="4">
    <location>
        <begin position="174"/>
        <end position="257"/>
    </location>
</feature>